<evidence type="ECO:0000256" key="1">
    <source>
        <dbReference type="ARBA" id="ARBA00004123"/>
    </source>
</evidence>
<feature type="domain" description="Timeless N-terminal" evidence="6">
    <location>
        <begin position="44"/>
        <end position="285"/>
    </location>
</feature>
<feature type="region of interest" description="Disordered" evidence="5">
    <location>
        <begin position="789"/>
        <end position="1033"/>
    </location>
</feature>
<dbReference type="GO" id="GO:0006281">
    <property type="term" value="P:DNA repair"/>
    <property type="evidence" value="ECO:0007669"/>
    <property type="project" value="TreeGrafter"/>
</dbReference>
<evidence type="ECO:0000256" key="5">
    <source>
        <dbReference type="SAM" id="MobiDB-lite"/>
    </source>
</evidence>
<dbReference type="GO" id="GO:0043111">
    <property type="term" value="P:replication fork arrest"/>
    <property type="evidence" value="ECO:0007669"/>
    <property type="project" value="TreeGrafter"/>
</dbReference>
<feature type="compositionally biased region" description="Low complexity" evidence="5">
    <location>
        <begin position="808"/>
        <end position="822"/>
    </location>
</feature>
<evidence type="ECO:0000259" key="6">
    <source>
        <dbReference type="Pfam" id="PF04821"/>
    </source>
</evidence>
<evidence type="ECO:0000256" key="2">
    <source>
        <dbReference type="ARBA" id="ARBA00022880"/>
    </source>
</evidence>
<evidence type="ECO:0000313" key="7">
    <source>
        <dbReference type="EMBL" id="KIY69680.1"/>
    </source>
</evidence>
<dbReference type="EMBL" id="KN880480">
    <property type="protein sequence ID" value="KIY69680.1"/>
    <property type="molecule type" value="Genomic_DNA"/>
</dbReference>
<name>A0A0D7BHP0_9AGAR</name>
<protein>
    <recommendedName>
        <fullName evidence="6">Timeless N-terminal domain-containing protein</fullName>
    </recommendedName>
</protein>
<feature type="compositionally biased region" description="Basic and acidic residues" evidence="5">
    <location>
        <begin position="701"/>
        <end position="711"/>
    </location>
</feature>
<dbReference type="Proteomes" id="UP000054007">
    <property type="component" value="Unassembled WGS sequence"/>
</dbReference>
<organism evidence="7 8">
    <name type="scientific">Cylindrobasidium torrendii FP15055 ss-10</name>
    <dbReference type="NCBI Taxonomy" id="1314674"/>
    <lineage>
        <taxon>Eukaryota</taxon>
        <taxon>Fungi</taxon>
        <taxon>Dikarya</taxon>
        <taxon>Basidiomycota</taxon>
        <taxon>Agaricomycotina</taxon>
        <taxon>Agaricomycetes</taxon>
        <taxon>Agaricomycetidae</taxon>
        <taxon>Agaricales</taxon>
        <taxon>Marasmiineae</taxon>
        <taxon>Physalacriaceae</taxon>
        <taxon>Cylindrobasidium</taxon>
    </lineage>
</organism>
<keyword evidence="3" id="KW-0539">Nucleus</keyword>
<keyword evidence="8" id="KW-1185">Reference proteome</keyword>
<feature type="region of interest" description="Disordered" evidence="5">
    <location>
        <begin position="1045"/>
        <end position="1071"/>
    </location>
</feature>
<dbReference type="Pfam" id="PF04821">
    <property type="entry name" value="TIMELESS"/>
    <property type="match status" value="1"/>
</dbReference>
<dbReference type="PANTHER" id="PTHR22940:SF4">
    <property type="entry name" value="PROTEIN TIMELESS HOMOLOG"/>
    <property type="match status" value="1"/>
</dbReference>
<reference evidence="7 8" key="1">
    <citation type="journal article" date="2015" name="Fungal Genet. Biol.">
        <title>Evolution of novel wood decay mechanisms in Agaricales revealed by the genome sequences of Fistulina hepatica and Cylindrobasidium torrendii.</title>
        <authorList>
            <person name="Floudas D."/>
            <person name="Held B.W."/>
            <person name="Riley R."/>
            <person name="Nagy L.G."/>
            <person name="Koehler G."/>
            <person name="Ransdell A.S."/>
            <person name="Younus H."/>
            <person name="Chow J."/>
            <person name="Chiniquy J."/>
            <person name="Lipzen A."/>
            <person name="Tritt A."/>
            <person name="Sun H."/>
            <person name="Haridas S."/>
            <person name="LaButti K."/>
            <person name="Ohm R.A."/>
            <person name="Kues U."/>
            <person name="Blanchette R.A."/>
            <person name="Grigoriev I.V."/>
            <person name="Minto R.E."/>
            <person name="Hibbett D.S."/>
        </authorList>
    </citation>
    <scope>NUCLEOTIDE SEQUENCE [LARGE SCALE GENOMIC DNA]</scope>
    <source>
        <strain evidence="7 8">FP15055 ss-10</strain>
    </source>
</reference>
<evidence type="ECO:0000256" key="3">
    <source>
        <dbReference type="ARBA" id="ARBA00023242"/>
    </source>
</evidence>
<dbReference type="InterPro" id="IPR006906">
    <property type="entry name" value="Timeless_N"/>
</dbReference>
<accession>A0A0D7BHP0</accession>
<keyword evidence="2" id="KW-0236">DNA replication inhibitor</keyword>
<keyword evidence="4" id="KW-0131">Cell cycle</keyword>
<dbReference type="PANTHER" id="PTHR22940">
    <property type="entry name" value="TIMEOUT/TIMELESS-2"/>
    <property type="match status" value="1"/>
</dbReference>
<feature type="compositionally biased region" description="Basic and acidic residues" evidence="5">
    <location>
        <begin position="921"/>
        <end position="930"/>
    </location>
</feature>
<gene>
    <name evidence="7" type="ORF">CYLTODRAFT_488749</name>
</gene>
<dbReference type="GO" id="GO:0003677">
    <property type="term" value="F:DNA binding"/>
    <property type="evidence" value="ECO:0007669"/>
    <property type="project" value="TreeGrafter"/>
</dbReference>
<feature type="compositionally biased region" description="Acidic residues" evidence="5">
    <location>
        <begin position="689"/>
        <end position="700"/>
    </location>
</feature>
<dbReference type="GO" id="GO:0000076">
    <property type="term" value="P:DNA replication checkpoint signaling"/>
    <property type="evidence" value="ECO:0007669"/>
    <property type="project" value="TreeGrafter"/>
</dbReference>
<feature type="compositionally biased region" description="Acidic residues" evidence="5">
    <location>
        <begin position="892"/>
        <end position="902"/>
    </location>
</feature>
<proteinExistence type="predicted"/>
<dbReference type="InterPro" id="IPR044998">
    <property type="entry name" value="Timeless"/>
</dbReference>
<dbReference type="STRING" id="1314674.A0A0D7BHP0"/>
<dbReference type="AlphaFoldDB" id="A0A0D7BHP0"/>
<dbReference type="OrthoDB" id="310853at2759"/>
<feature type="compositionally biased region" description="Basic and acidic residues" evidence="5">
    <location>
        <begin position="876"/>
        <end position="891"/>
    </location>
</feature>
<dbReference type="GO" id="GO:0031298">
    <property type="term" value="C:replication fork protection complex"/>
    <property type="evidence" value="ECO:0007669"/>
    <property type="project" value="TreeGrafter"/>
</dbReference>
<comment type="subcellular location">
    <subcellularLocation>
        <location evidence="1">Nucleus</location>
    </subcellularLocation>
</comment>
<evidence type="ECO:0000256" key="4">
    <source>
        <dbReference type="ARBA" id="ARBA00023306"/>
    </source>
</evidence>
<feature type="region of interest" description="Disordered" evidence="5">
    <location>
        <begin position="685"/>
        <end position="712"/>
    </location>
</feature>
<feature type="compositionally biased region" description="Basic residues" evidence="5">
    <location>
        <begin position="842"/>
        <end position="869"/>
    </location>
</feature>
<sequence>MAEDEVIIISDGEGDGNGEPETTTYDFFSPLVKRVVSALGGGTPYRPGDSAYACLKDLKRLWRQDDDVVARLLWKSRAMTTDLIPLLLVLPPDDKRAVATVDLITAMTWPVDIAAELKELDENEEDVDARPEYTHIIAAHAAYKKALCGPGVLEAILNVLLPPFAKTVRARTPRDGQIINLVLHLYRNMAFVKSDSSAYMMRLRETSASDLLLTIAANNSRDALFQSYNTIVMETFYLLTRFVSPIPPTAAASRANLASLLEEDAKLKKRPLASRHSRFGTTVQVTMKNSSDKDKFILRRPGAVDPKTSAIELWDAAKKPRAKPAREVVFEERLTPPADAALRELMNGFIDGVFNDFLADMIKDIRAERPKITEADNLRLLCLSSWVLEFFLTRGEKEVGLVAEITERAFIGWVLRRVRDALDDKPKRLSEVRAGVAVLTQLILVIELLDGKETFLSQLVYNGETLDIAVETLKLAIDGSVRMVYELLRVLEGTEKMIRKKKGGEGEAPWSFDAFEFKFATPAITTALLDHLATNPTPLKYVIGLMHRQVVKLKAEGLYFNVSTLLLFQRLLKEQAKEKDLVKFITFVLRQFFKAMEEYPFLAVEAFFPRTGGDWKKFSTYQPPKKEKKGRKTKEVVEKELHVKDGYDYKDKVGIAMKALSRKDDAHWEEWVKRLLLDAVSQRKREMAAPEDDDDEDAAENADKPKPELTDYKVAYVDDDSDIPYRHTGDEKASAASKNPNLKLLLRLCGFRSDEGIDDELEWTFPKTLDPEEKLHIVEDFLLVPTHLDPDDALTTQTTRRRKRLPVEEPSSSSSSDASAAEITEDEDEAAFSGDEGERSEKKRRKMKKREEKKRRKEEKKANKRKRRANTGARQQKKEAEEAKYKSKEFIEDSDADYEDMESFLQKEAEKRKNRKAPVRMYEERPEGMRAHGMKKRKTRGEPEEKGARRKKRKNIEYSEVPDEPGDWPAQADSDAEEDMPEPAPKPRPKPRQAKATSPAESLSPQHPAVDLDIPSDDASIVEDAPPTRLKPRLARVHSDAVVDIDDNDEDNAPVPGRKARRMVFAEDDDE</sequence>
<evidence type="ECO:0000313" key="8">
    <source>
        <dbReference type="Proteomes" id="UP000054007"/>
    </source>
</evidence>